<keyword evidence="3" id="KW-1185">Reference proteome</keyword>
<dbReference type="EMBL" id="JARKIE010000165">
    <property type="protein sequence ID" value="KAJ7672810.1"/>
    <property type="molecule type" value="Genomic_DNA"/>
</dbReference>
<evidence type="ECO:0008006" key="4">
    <source>
        <dbReference type="Google" id="ProtNLM"/>
    </source>
</evidence>
<gene>
    <name evidence="2" type="ORF">B0H17DRAFT_173652</name>
</gene>
<feature type="compositionally biased region" description="Basic and acidic residues" evidence="1">
    <location>
        <begin position="35"/>
        <end position="44"/>
    </location>
</feature>
<dbReference type="AlphaFoldDB" id="A0AAD7D0C7"/>
<reference evidence="2" key="1">
    <citation type="submission" date="2023-03" db="EMBL/GenBank/DDBJ databases">
        <title>Massive genome expansion in bonnet fungi (Mycena s.s.) driven by repeated elements and novel gene families across ecological guilds.</title>
        <authorList>
            <consortium name="Lawrence Berkeley National Laboratory"/>
            <person name="Harder C.B."/>
            <person name="Miyauchi S."/>
            <person name="Viragh M."/>
            <person name="Kuo A."/>
            <person name="Thoen E."/>
            <person name="Andreopoulos B."/>
            <person name="Lu D."/>
            <person name="Skrede I."/>
            <person name="Drula E."/>
            <person name="Henrissat B."/>
            <person name="Morin E."/>
            <person name="Kohler A."/>
            <person name="Barry K."/>
            <person name="LaButti K."/>
            <person name="Morin E."/>
            <person name="Salamov A."/>
            <person name="Lipzen A."/>
            <person name="Mereny Z."/>
            <person name="Hegedus B."/>
            <person name="Baldrian P."/>
            <person name="Stursova M."/>
            <person name="Weitz H."/>
            <person name="Taylor A."/>
            <person name="Grigoriev I.V."/>
            <person name="Nagy L.G."/>
            <person name="Martin F."/>
            <person name="Kauserud H."/>
        </authorList>
    </citation>
    <scope>NUCLEOTIDE SEQUENCE</scope>
    <source>
        <strain evidence="2">CBHHK067</strain>
    </source>
</reference>
<organism evidence="2 3">
    <name type="scientific">Mycena rosella</name>
    <name type="common">Pink bonnet</name>
    <name type="synonym">Agaricus rosellus</name>
    <dbReference type="NCBI Taxonomy" id="1033263"/>
    <lineage>
        <taxon>Eukaryota</taxon>
        <taxon>Fungi</taxon>
        <taxon>Dikarya</taxon>
        <taxon>Basidiomycota</taxon>
        <taxon>Agaricomycotina</taxon>
        <taxon>Agaricomycetes</taxon>
        <taxon>Agaricomycetidae</taxon>
        <taxon>Agaricales</taxon>
        <taxon>Marasmiineae</taxon>
        <taxon>Mycenaceae</taxon>
        <taxon>Mycena</taxon>
    </lineage>
</organism>
<evidence type="ECO:0000313" key="3">
    <source>
        <dbReference type="Proteomes" id="UP001221757"/>
    </source>
</evidence>
<protein>
    <recommendedName>
        <fullName evidence="4">RRM domain-containing protein</fullName>
    </recommendedName>
</protein>
<evidence type="ECO:0000313" key="2">
    <source>
        <dbReference type="EMBL" id="KAJ7672810.1"/>
    </source>
</evidence>
<sequence>MLSRPLMTLSRQLFRSGGARWKNRSAIGSSYSRDIPGRRSRIEGRQPSQQSSPDDAYDPRAIWDNEGADWDDEDIDWGVEYEDNERGEPRETRAKNNTQLPDTVCIHNVPAQARTKEVLDLVLFGPVLHVDDAVHKGSRVVTLTFSDHDPALAFYNDATRHRMDLYGRHIGVSWGKGPEQKLYGSRAMRILARGTGRVEHYSHLSSYGPIDQIQISQLANWHKSNRNTLSKIYVNFLTVESCRRAVEALSGDGQDVQYVSDRCWSVGVARTKAANNLSRIVLLREIPSQVSAGELCDAIRGGALQKIAYSRRTGTAFVNFIEPSAANWFYQYAVYRGLIIHNRRISAQILDSSPVLPSFLQEPIRLGASRCFAIQGVLDEEKVWTDCNKYNLSVDHVSISGSKCVSSPISRLSRAQPSAIARSCRSLTLDVR</sequence>
<name>A0AAD7D0C7_MYCRO</name>
<dbReference type="InterPro" id="IPR035979">
    <property type="entry name" value="RBD_domain_sf"/>
</dbReference>
<accession>A0AAD7D0C7</accession>
<feature type="region of interest" description="Disordered" evidence="1">
    <location>
        <begin position="25"/>
        <end position="70"/>
    </location>
</feature>
<dbReference type="SUPFAM" id="SSF54928">
    <property type="entry name" value="RNA-binding domain, RBD"/>
    <property type="match status" value="2"/>
</dbReference>
<proteinExistence type="predicted"/>
<dbReference type="GO" id="GO:0003676">
    <property type="term" value="F:nucleic acid binding"/>
    <property type="evidence" value="ECO:0007669"/>
    <property type="project" value="InterPro"/>
</dbReference>
<comment type="caution">
    <text evidence="2">The sequence shown here is derived from an EMBL/GenBank/DDBJ whole genome shotgun (WGS) entry which is preliminary data.</text>
</comment>
<dbReference type="CDD" id="cd00590">
    <property type="entry name" value="RRM_SF"/>
    <property type="match status" value="1"/>
</dbReference>
<dbReference type="Proteomes" id="UP001221757">
    <property type="component" value="Unassembled WGS sequence"/>
</dbReference>
<evidence type="ECO:0000256" key="1">
    <source>
        <dbReference type="SAM" id="MobiDB-lite"/>
    </source>
</evidence>